<dbReference type="SUPFAM" id="SSF46785">
    <property type="entry name" value="Winged helix' DNA-binding domain"/>
    <property type="match status" value="1"/>
</dbReference>
<sequence length="245" mass="26266">MERALDILEMLGHSEGELGISEIGLSVGLANGTVHRLLSTLTRRGYARQVSDSRKYTLGPRAITLASSSRERLGPLARPFLQELMEVSQESANLAALDRNSVVYIEQVPAPRMVRMFTEPGNRVPPHASGTGKVLLAFQPPEAVQAVLGRSGLARFTQHTVTDMDRLLGELEVIREQGYATDSEEIEEGVRCVAAPVSGAEGRVVAAISVSGPAGRLGGERLEEIIPQIKRIAADLSYSLSGPAS</sequence>
<evidence type="ECO:0000259" key="7">
    <source>
        <dbReference type="PROSITE" id="PS51078"/>
    </source>
</evidence>
<dbReference type="InterPro" id="IPR036390">
    <property type="entry name" value="WH_DNA-bd_sf"/>
</dbReference>
<evidence type="ECO:0000256" key="2">
    <source>
        <dbReference type="ARBA" id="ARBA00023125"/>
    </source>
</evidence>
<dbReference type="InterPro" id="IPR036388">
    <property type="entry name" value="WH-like_DNA-bd_sf"/>
</dbReference>
<evidence type="ECO:0000259" key="6">
    <source>
        <dbReference type="PROSITE" id="PS51077"/>
    </source>
</evidence>
<dbReference type="PANTHER" id="PTHR30136:SF24">
    <property type="entry name" value="HTH-TYPE TRANSCRIPTIONAL REPRESSOR ALLR"/>
    <property type="match status" value="1"/>
</dbReference>
<dbReference type="GO" id="GO:0045892">
    <property type="term" value="P:negative regulation of DNA-templated transcription"/>
    <property type="evidence" value="ECO:0007669"/>
    <property type="project" value="TreeGrafter"/>
</dbReference>
<feature type="domain" description="IclR-ED" evidence="7">
    <location>
        <begin position="61"/>
        <end position="242"/>
    </location>
</feature>
<keyword evidence="3" id="KW-0804">Transcription</keyword>
<evidence type="ECO:0000313" key="8">
    <source>
        <dbReference type="EMBL" id="CAA9473885.1"/>
    </source>
</evidence>
<dbReference type="InterPro" id="IPR050707">
    <property type="entry name" value="HTH_MetabolicPath_Reg"/>
</dbReference>
<name>A0A6J4RNY2_9ACTN</name>
<keyword evidence="2" id="KW-0238">DNA-binding</keyword>
<dbReference type="FunFam" id="1.10.10.10:FF:000056">
    <property type="entry name" value="IclR family transcriptional regulator"/>
    <property type="match status" value="1"/>
</dbReference>
<keyword evidence="1" id="KW-0805">Transcription regulation</keyword>
<proteinExistence type="predicted"/>
<evidence type="ECO:0000256" key="4">
    <source>
        <dbReference type="ARBA" id="ARBA00058938"/>
    </source>
</evidence>
<dbReference type="InterPro" id="IPR014757">
    <property type="entry name" value="Tscrpt_reg_IclR_C"/>
</dbReference>
<dbReference type="AlphaFoldDB" id="A0A6J4RNY2"/>
<gene>
    <name evidence="8" type="ORF">AVDCRST_MAG02-4303</name>
</gene>
<dbReference type="SMART" id="SM00346">
    <property type="entry name" value="HTH_ICLR"/>
    <property type="match status" value="1"/>
</dbReference>
<dbReference type="Gene3D" id="1.10.10.10">
    <property type="entry name" value="Winged helix-like DNA-binding domain superfamily/Winged helix DNA-binding domain"/>
    <property type="match status" value="1"/>
</dbReference>
<feature type="domain" description="HTH iclR-type" evidence="6">
    <location>
        <begin position="1"/>
        <end position="60"/>
    </location>
</feature>
<dbReference type="Pfam" id="PF01614">
    <property type="entry name" value="IclR_C"/>
    <property type="match status" value="1"/>
</dbReference>
<dbReference type="Gene3D" id="3.30.450.40">
    <property type="match status" value="1"/>
</dbReference>
<dbReference type="InterPro" id="IPR005471">
    <property type="entry name" value="Tscrpt_reg_IclR_N"/>
</dbReference>
<dbReference type="PROSITE" id="PS51078">
    <property type="entry name" value="ICLR_ED"/>
    <property type="match status" value="1"/>
</dbReference>
<protein>
    <recommendedName>
        <fullName evidence="5">Glycerol operon regulatory protein</fullName>
    </recommendedName>
</protein>
<dbReference type="GO" id="GO:0003677">
    <property type="term" value="F:DNA binding"/>
    <property type="evidence" value="ECO:0007669"/>
    <property type="project" value="UniProtKB-KW"/>
</dbReference>
<reference evidence="8" key="1">
    <citation type="submission" date="2020-02" db="EMBL/GenBank/DDBJ databases">
        <authorList>
            <person name="Meier V. D."/>
        </authorList>
    </citation>
    <scope>NUCLEOTIDE SEQUENCE</scope>
    <source>
        <strain evidence="8">AVDCRST_MAG02</strain>
    </source>
</reference>
<organism evidence="8">
    <name type="scientific">uncultured Rubrobacteraceae bacterium</name>
    <dbReference type="NCBI Taxonomy" id="349277"/>
    <lineage>
        <taxon>Bacteria</taxon>
        <taxon>Bacillati</taxon>
        <taxon>Actinomycetota</taxon>
        <taxon>Rubrobacteria</taxon>
        <taxon>Rubrobacterales</taxon>
        <taxon>Rubrobacteraceae</taxon>
        <taxon>environmental samples</taxon>
    </lineage>
</organism>
<dbReference type="InterPro" id="IPR029016">
    <property type="entry name" value="GAF-like_dom_sf"/>
</dbReference>
<evidence type="ECO:0000256" key="5">
    <source>
        <dbReference type="ARBA" id="ARBA00070406"/>
    </source>
</evidence>
<dbReference type="PROSITE" id="PS51077">
    <property type="entry name" value="HTH_ICLR"/>
    <property type="match status" value="1"/>
</dbReference>
<dbReference type="PANTHER" id="PTHR30136">
    <property type="entry name" value="HELIX-TURN-HELIX TRANSCRIPTIONAL REGULATOR, ICLR FAMILY"/>
    <property type="match status" value="1"/>
</dbReference>
<evidence type="ECO:0000256" key="1">
    <source>
        <dbReference type="ARBA" id="ARBA00023015"/>
    </source>
</evidence>
<dbReference type="GO" id="GO:0003700">
    <property type="term" value="F:DNA-binding transcription factor activity"/>
    <property type="evidence" value="ECO:0007669"/>
    <property type="project" value="TreeGrafter"/>
</dbReference>
<dbReference type="Pfam" id="PF09339">
    <property type="entry name" value="HTH_IclR"/>
    <property type="match status" value="1"/>
</dbReference>
<dbReference type="EMBL" id="CADCVH010000108">
    <property type="protein sequence ID" value="CAA9473885.1"/>
    <property type="molecule type" value="Genomic_DNA"/>
</dbReference>
<comment type="function">
    <text evidence="4">May be an activator protein for the gylABX operon.</text>
</comment>
<accession>A0A6J4RNY2</accession>
<evidence type="ECO:0000256" key="3">
    <source>
        <dbReference type="ARBA" id="ARBA00023163"/>
    </source>
</evidence>
<dbReference type="SUPFAM" id="SSF55781">
    <property type="entry name" value="GAF domain-like"/>
    <property type="match status" value="1"/>
</dbReference>